<feature type="signal peptide" evidence="1">
    <location>
        <begin position="1"/>
        <end position="21"/>
    </location>
</feature>
<feature type="chain" id="PRO_5006028938" evidence="1">
    <location>
        <begin position="22"/>
        <end position="58"/>
    </location>
</feature>
<accession>A0A0N8NXU6</accession>
<keyword evidence="1" id="KW-0732">Signal</keyword>
<name>A0A0N8NXU6_PSEFL</name>
<protein>
    <submittedName>
        <fullName evidence="2">Uncharacterized protein</fullName>
    </submittedName>
</protein>
<evidence type="ECO:0000256" key="1">
    <source>
        <dbReference type="SAM" id="SignalP"/>
    </source>
</evidence>
<gene>
    <name evidence="2" type="ORF">AN403_5047</name>
</gene>
<evidence type="ECO:0000313" key="3">
    <source>
        <dbReference type="Proteomes" id="UP000050349"/>
    </source>
</evidence>
<sequence>MKWPVIATSLLIATVTAAANAQGYIYGQPNTNYSSIGNSVYGSDGHSCTQVGNSTICN</sequence>
<proteinExistence type="predicted"/>
<comment type="caution">
    <text evidence="2">The sequence shown here is derived from an EMBL/GenBank/DDBJ whole genome shotgun (WGS) entry which is preliminary data.</text>
</comment>
<dbReference type="EMBL" id="LJXB01000059">
    <property type="protein sequence ID" value="KPU61185.1"/>
    <property type="molecule type" value="Genomic_DNA"/>
</dbReference>
<dbReference type="Proteomes" id="UP000050349">
    <property type="component" value="Unassembled WGS sequence"/>
</dbReference>
<organism evidence="2 3">
    <name type="scientific">Pseudomonas fluorescens</name>
    <dbReference type="NCBI Taxonomy" id="294"/>
    <lineage>
        <taxon>Bacteria</taxon>
        <taxon>Pseudomonadati</taxon>
        <taxon>Pseudomonadota</taxon>
        <taxon>Gammaproteobacteria</taxon>
        <taxon>Pseudomonadales</taxon>
        <taxon>Pseudomonadaceae</taxon>
        <taxon>Pseudomonas</taxon>
    </lineage>
</organism>
<reference evidence="2 3" key="1">
    <citation type="submission" date="2015-09" db="EMBL/GenBank/DDBJ databases">
        <authorList>
            <consortium name="Swine Surveillance"/>
        </authorList>
    </citation>
    <scope>NUCLEOTIDE SEQUENCE [LARGE SCALE GENOMIC DNA]</scope>
    <source>
        <strain evidence="2 3">S613</strain>
    </source>
</reference>
<evidence type="ECO:0000313" key="2">
    <source>
        <dbReference type="EMBL" id="KPU61185.1"/>
    </source>
</evidence>
<dbReference type="PATRIC" id="fig|294.162.peg.1071"/>
<dbReference type="AlphaFoldDB" id="A0A0N8NXU6"/>